<dbReference type="RefSeq" id="WP_121008553.1">
    <property type="nucleotide sequence ID" value="NZ_RBXO01000001.1"/>
</dbReference>
<dbReference type="EMBL" id="RBXO01000001">
    <property type="protein sequence ID" value="RKT57095.1"/>
    <property type="molecule type" value="Genomic_DNA"/>
</dbReference>
<evidence type="ECO:0000259" key="2">
    <source>
        <dbReference type="Pfam" id="PF12706"/>
    </source>
</evidence>
<feature type="chain" id="PRO_5039574488" evidence="1">
    <location>
        <begin position="18"/>
        <end position="361"/>
    </location>
</feature>
<dbReference type="SUPFAM" id="SSF56281">
    <property type="entry name" value="Metallo-hydrolase/oxidoreductase"/>
    <property type="match status" value="1"/>
</dbReference>
<dbReference type="OrthoDB" id="9805728at2"/>
<feature type="domain" description="Metallo-beta-lactamase" evidence="2">
    <location>
        <begin position="113"/>
        <end position="308"/>
    </location>
</feature>
<proteinExistence type="predicted"/>
<evidence type="ECO:0000313" key="4">
    <source>
        <dbReference type="Proteomes" id="UP000282084"/>
    </source>
</evidence>
<dbReference type="PANTHER" id="PTHR15032">
    <property type="entry name" value="N-ACYL-PHOSPHATIDYLETHANOLAMINE-HYDROLYZING PHOSPHOLIPASE D"/>
    <property type="match status" value="1"/>
</dbReference>
<evidence type="ECO:0000256" key="1">
    <source>
        <dbReference type="SAM" id="SignalP"/>
    </source>
</evidence>
<feature type="signal peptide" evidence="1">
    <location>
        <begin position="1"/>
        <end position="17"/>
    </location>
</feature>
<dbReference type="Pfam" id="PF12706">
    <property type="entry name" value="Lactamase_B_2"/>
    <property type="match status" value="1"/>
</dbReference>
<dbReference type="Proteomes" id="UP000282084">
    <property type="component" value="Unassembled WGS sequence"/>
</dbReference>
<sequence>MKKVTAALLGVAAGALAWALRDVPVALGGTPGGERVRRSPQFRDGRFRNRARTRAVPSDGAGDTARELFFGGQQRHPVGEVPLVPPSPGGSAEGLHVTWYGHASSLVEIDGARVLIDPVWSDRCSPSRLIGPKRMHPVPHELSEVGQVDAVVISHDHYDHLDLPTVRALVASGEAVFVVPLGIGAHLRRWKVPEDRIVELDWDESHEVAGVRLVASPAQHFSGRGFQRDNTLWASWVILGPRHRVYYSGDTGYFDGYERIGAEYGPFDASLIQIGAYGPGWPDIHMTPEEGVAAHRDVRGGLLIPVHWATFNLAFHDWAEPVDRVWREAKAWEIPLAVPRPGERIDVEDPPAVDGWWQALA</sequence>
<keyword evidence="4" id="KW-1185">Reference proteome</keyword>
<protein>
    <submittedName>
        <fullName evidence="3">L-ascorbate metabolism protein UlaG (Beta-lactamase superfamily)</fullName>
    </submittedName>
</protein>
<dbReference type="AlphaFoldDB" id="A0A495W8K3"/>
<keyword evidence="1" id="KW-0732">Signal</keyword>
<comment type="caution">
    <text evidence="3">The sequence shown here is derived from an EMBL/GenBank/DDBJ whole genome shotgun (WGS) entry which is preliminary data.</text>
</comment>
<organism evidence="3 4">
    <name type="scientific">Saccharothrix australiensis</name>
    <dbReference type="NCBI Taxonomy" id="2072"/>
    <lineage>
        <taxon>Bacteria</taxon>
        <taxon>Bacillati</taxon>
        <taxon>Actinomycetota</taxon>
        <taxon>Actinomycetes</taxon>
        <taxon>Pseudonocardiales</taxon>
        <taxon>Pseudonocardiaceae</taxon>
        <taxon>Saccharothrix</taxon>
    </lineage>
</organism>
<reference evidence="3 4" key="1">
    <citation type="submission" date="2018-10" db="EMBL/GenBank/DDBJ databases">
        <title>Sequencing the genomes of 1000 actinobacteria strains.</title>
        <authorList>
            <person name="Klenk H.-P."/>
        </authorList>
    </citation>
    <scope>NUCLEOTIDE SEQUENCE [LARGE SCALE GENOMIC DNA]</scope>
    <source>
        <strain evidence="3 4">DSM 43800</strain>
    </source>
</reference>
<name>A0A495W8K3_9PSEU</name>
<dbReference type="Gene3D" id="3.60.15.10">
    <property type="entry name" value="Ribonuclease Z/Hydroxyacylglutathione hydrolase-like"/>
    <property type="match status" value="1"/>
</dbReference>
<dbReference type="PANTHER" id="PTHR15032:SF4">
    <property type="entry name" value="N-ACYL-PHOSPHATIDYLETHANOLAMINE-HYDROLYZING PHOSPHOLIPASE D"/>
    <property type="match status" value="1"/>
</dbReference>
<accession>A0A495W8K3</accession>
<dbReference type="InterPro" id="IPR001279">
    <property type="entry name" value="Metallo-B-lactamas"/>
</dbReference>
<dbReference type="GO" id="GO:0005737">
    <property type="term" value="C:cytoplasm"/>
    <property type="evidence" value="ECO:0007669"/>
    <property type="project" value="TreeGrafter"/>
</dbReference>
<dbReference type="InterPro" id="IPR036866">
    <property type="entry name" value="RibonucZ/Hydroxyglut_hydro"/>
</dbReference>
<gene>
    <name evidence="3" type="ORF">C8E97_5809</name>
</gene>
<evidence type="ECO:0000313" key="3">
    <source>
        <dbReference type="EMBL" id="RKT57095.1"/>
    </source>
</evidence>